<dbReference type="AlphaFoldDB" id="G4T072"/>
<keyword evidence="3" id="KW-1185">Reference proteome</keyword>
<dbReference type="EMBL" id="FO082060">
    <property type="protein sequence ID" value="CCE23362.1"/>
    <property type="molecule type" value="Genomic_DNA"/>
</dbReference>
<feature type="transmembrane region" description="Helical" evidence="1">
    <location>
        <begin position="21"/>
        <end position="42"/>
    </location>
</feature>
<gene>
    <name evidence="2" type="ordered locus">MEALZ_1675</name>
</gene>
<dbReference type="KEGG" id="mah:MEALZ_1675"/>
<evidence type="ECO:0000313" key="2">
    <source>
        <dbReference type="EMBL" id="CCE23362.1"/>
    </source>
</evidence>
<keyword evidence="1" id="KW-1133">Transmembrane helix</keyword>
<dbReference type="HOGENOM" id="CLU_2807465_0_0_6"/>
<dbReference type="Proteomes" id="UP000008315">
    <property type="component" value="Chromosome"/>
</dbReference>
<accession>G4T072</accession>
<evidence type="ECO:0000256" key="1">
    <source>
        <dbReference type="SAM" id="Phobius"/>
    </source>
</evidence>
<evidence type="ECO:0000313" key="3">
    <source>
        <dbReference type="Proteomes" id="UP000008315"/>
    </source>
</evidence>
<organism evidence="2 3">
    <name type="scientific">Methylotuvimicrobium alcaliphilum (strain DSM 19304 / NCIMB 14124 / VKM B-2133 / 20Z)</name>
    <name type="common">Methylomicrobium alcaliphilum</name>
    <dbReference type="NCBI Taxonomy" id="1091494"/>
    <lineage>
        <taxon>Bacteria</taxon>
        <taxon>Pseudomonadati</taxon>
        <taxon>Pseudomonadota</taxon>
        <taxon>Gammaproteobacteria</taxon>
        <taxon>Methylococcales</taxon>
        <taxon>Methylococcaceae</taxon>
        <taxon>Methylotuvimicrobium</taxon>
    </lineage>
</organism>
<proteinExistence type="predicted"/>
<sequence length="67" mass="7604">MLFIRITASCQFFAGSKIPPAPANLMLLIYILLLIHMLKLQLLRLDPVKILASTSRSFFLIRLLFTG</sequence>
<reference evidence="3" key="1">
    <citation type="journal article" date="2012" name="J. Bacteriol.">
        <title>Genome sequence of the haloalkaliphilic methanotrophic bacterium Methylomicrobium alcaliphilum 20Z.</title>
        <authorList>
            <person name="Vuilleumier S."/>
            <person name="Khmelenina V.N."/>
            <person name="Bringel F."/>
            <person name="Reshetnikov A.S."/>
            <person name="Lajus A."/>
            <person name="Mangenot S."/>
            <person name="Rouy Z."/>
            <person name="Op den Camp H.J."/>
            <person name="Jetten M.S."/>
            <person name="Dispirito A.A."/>
            <person name="Dunfield P."/>
            <person name="Klotz M.G."/>
            <person name="Semrau J.D."/>
            <person name="Stein L.Y."/>
            <person name="Barbe V."/>
            <person name="Medigue C."/>
            <person name="Trotsenko Y.A."/>
            <person name="Kalyuzhnaya M.G."/>
        </authorList>
    </citation>
    <scope>NUCLEOTIDE SEQUENCE [LARGE SCALE GENOMIC DNA]</scope>
    <source>
        <strain evidence="3">DSM 19304 / NCIMB 14124 / VKM B-2133 / 20Z</strain>
    </source>
</reference>
<keyword evidence="1" id="KW-0472">Membrane</keyword>
<keyword evidence="1" id="KW-0812">Transmembrane</keyword>
<name>G4T072_META2</name>
<protein>
    <submittedName>
        <fullName evidence="2">Uncharacterized protein</fullName>
    </submittedName>
</protein>